<accession>A0A2N7PKF2</accession>
<dbReference type="AlphaFoldDB" id="A0A2N7PKF2"/>
<organism evidence="1 2">
    <name type="scientific">Caldimicrobium thiodismutans</name>
    <dbReference type="NCBI Taxonomy" id="1653476"/>
    <lineage>
        <taxon>Bacteria</taxon>
        <taxon>Pseudomonadati</taxon>
        <taxon>Thermodesulfobacteriota</taxon>
        <taxon>Thermodesulfobacteria</taxon>
        <taxon>Thermodesulfobacteriales</taxon>
        <taxon>Thermodesulfobacteriaceae</taxon>
        <taxon>Caldimicrobium</taxon>
    </lineage>
</organism>
<evidence type="ECO:0000313" key="1">
    <source>
        <dbReference type="EMBL" id="PMP63559.1"/>
    </source>
</evidence>
<comment type="caution">
    <text evidence="1">The sequence shown here is derived from an EMBL/GenBank/DDBJ whole genome shotgun (WGS) entry which is preliminary data.</text>
</comment>
<name>A0A2N7PKF2_9BACT</name>
<dbReference type="Proteomes" id="UP000235731">
    <property type="component" value="Unassembled WGS sequence"/>
</dbReference>
<protein>
    <recommendedName>
        <fullName evidence="3">PilZ domain-containing protein</fullName>
    </recommendedName>
</protein>
<reference evidence="1 2" key="1">
    <citation type="submission" date="2018-01" db="EMBL/GenBank/DDBJ databases">
        <title>Metagenomic assembled genomes from two thermal pools in the Uzon Caldera, Kamchatka, Russia.</title>
        <authorList>
            <person name="Wilkins L."/>
            <person name="Ettinger C."/>
        </authorList>
    </citation>
    <scope>NUCLEOTIDE SEQUENCE [LARGE SCALE GENOMIC DNA]</scope>
    <source>
        <strain evidence="1">ZAV-15</strain>
    </source>
</reference>
<gene>
    <name evidence="1" type="ORF">C0197_02345</name>
</gene>
<evidence type="ECO:0000313" key="2">
    <source>
        <dbReference type="Proteomes" id="UP000235731"/>
    </source>
</evidence>
<sequence length="279" mass="32867">MKEKVDIALKIKERVLIRNITLFSLDKLPEEIYNKLPHLKRNFLLLYDQKLHKPEIDILSPRKILIKKNKELPTFQKGDLCLLILPLSKARYVFQVKITEENEDGFIGEFVDPRSDERIAIKSNIPVFVSFITPKFVQTILNYLGYQLLRETNFSPDSYQDLREIHLYDLIINENHNIDEEFKKLIQKTFLVGELVNISKGGLSVRTKGRINITDEFGVFYLKFDIHLKAKSFKFALFAHLRNISFKEDFTYLHLAFLSSLKREFWEVLKEELLKVSGE</sequence>
<evidence type="ECO:0008006" key="3">
    <source>
        <dbReference type="Google" id="ProtNLM"/>
    </source>
</evidence>
<proteinExistence type="predicted"/>
<dbReference type="EMBL" id="PNIE01000031">
    <property type="protein sequence ID" value="PMP63559.1"/>
    <property type="molecule type" value="Genomic_DNA"/>
</dbReference>